<proteinExistence type="predicted"/>
<dbReference type="EMBL" id="QLNT01000002">
    <property type="protein sequence ID" value="KAF3076715.1"/>
    <property type="molecule type" value="Genomic_DNA"/>
</dbReference>
<dbReference type="PANTHER" id="PTHR47657">
    <property type="entry name" value="STEROL REGULATORY ELEMENT-BINDING PROTEIN ECM22"/>
    <property type="match status" value="1"/>
</dbReference>
<dbReference type="InterPro" id="IPR001138">
    <property type="entry name" value="Zn2Cys6_DnaBD"/>
</dbReference>
<evidence type="ECO:0000256" key="1">
    <source>
        <dbReference type="ARBA" id="ARBA00023242"/>
    </source>
</evidence>
<dbReference type="PROSITE" id="PS50048">
    <property type="entry name" value="ZN2_CY6_FUNGAL_2"/>
    <property type="match status" value="1"/>
</dbReference>
<dbReference type="Proteomes" id="UP000801864">
    <property type="component" value="Unassembled WGS sequence"/>
</dbReference>
<evidence type="ECO:0000313" key="3">
    <source>
        <dbReference type="EMBL" id="KAF3076715.1"/>
    </source>
</evidence>
<name>A0A9P4XQC0_9HYPO</name>
<sequence>MSTILIHTAKEFKQRRSHEKSRKGCIRCKQQRKKRNQCDEVRPVCSRCQKRNHCCRYTTQNERFPTDSTALSPEQDSPISPIHEIPDLGYLNLAEPSPSSSEINSDDTCSGDSGIARTLPYDASVVPQMLQPYHALNSEDLELLSHYISHTSRVIPFNAEELYALHVGMPNLAFGSRPVMGSVLALSAVCKCYDILKGSSAPFERIDDMKRLLALADEHHRSSLHQMQGALYGGHFDTVLANAALMVLYSLSGHCVRVMLTKKAVRCGITLSNEMLPLQSQWITSIRAAYVAYVGLLNSGNNELENDLPSPHSAAGDDATFHTTPLLGDNLLNPEDGPSEGTKKLLLPIVSATYGAAMEKLTAHAQAVWIGQYDSNFHAPKNPDSGLQACLTAVELLDNLFNTVFASDESISESSQSTPVPSTSHLGKLENASPWLRKYIAHVISVTPTRMLRRTIMTFLSRVPLEYLQLVQSALDYIPVPGQQNDSACSNNAVPLGQAQQLAMSIFAHWLVLAMLLDGVWWIGTIGQWELGRILSFMETQGWMTESIETGEPWWPESMYAVQKAIGEPAE</sequence>
<dbReference type="PANTHER" id="PTHR47657:SF14">
    <property type="entry name" value="ZN(2)-C6 FUNGAL-TYPE DOMAIN-CONTAINING PROTEIN"/>
    <property type="match status" value="1"/>
</dbReference>
<gene>
    <name evidence="3" type="ORF">CFAM422_001564</name>
</gene>
<evidence type="ECO:0000259" key="2">
    <source>
        <dbReference type="PROSITE" id="PS50048"/>
    </source>
</evidence>
<dbReference type="InterPro" id="IPR052400">
    <property type="entry name" value="Zn2-C6_fungal_TF"/>
</dbReference>
<organism evidence="3 4">
    <name type="scientific">Trichoderma lentiforme</name>
    <dbReference type="NCBI Taxonomy" id="1567552"/>
    <lineage>
        <taxon>Eukaryota</taxon>
        <taxon>Fungi</taxon>
        <taxon>Dikarya</taxon>
        <taxon>Ascomycota</taxon>
        <taxon>Pezizomycotina</taxon>
        <taxon>Sordariomycetes</taxon>
        <taxon>Hypocreomycetidae</taxon>
        <taxon>Hypocreales</taxon>
        <taxon>Hypocreaceae</taxon>
        <taxon>Trichoderma</taxon>
    </lineage>
</organism>
<dbReference type="GO" id="GO:0008270">
    <property type="term" value="F:zinc ion binding"/>
    <property type="evidence" value="ECO:0007669"/>
    <property type="project" value="InterPro"/>
</dbReference>
<keyword evidence="1" id="KW-0539">Nucleus</keyword>
<dbReference type="GO" id="GO:0000981">
    <property type="term" value="F:DNA-binding transcription factor activity, RNA polymerase II-specific"/>
    <property type="evidence" value="ECO:0007669"/>
    <property type="project" value="InterPro"/>
</dbReference>
<evidence type="ECO:0000313" key="4">
    <source>
        <dbReference type="Proteomes" id="UP000801864"/>
    </source>
</evidence>
<comment type="caution">
    <text evidence="3">The sequence shown here is derived from an EMBL/GenBank/DDBJ whole genome shotgun (WGS) entry which is preliminary data.</text>
</comment>
<dbReference type="CDD" id="cd00067">
    <property type="entry name" value="GAL4"/>
    <property type="match status" value="1"/>
</dbReference>
<protein>
    <recommendedName>
        <fullName evidence="2">Zn(2)-C6 fungal-type domain-containing protein</fullName>
    </recommendedName>
</protein>
<reference evidence="3 4" key="1">
    <citation type="submission" date="2018-06" db="EMBL/GenBank/DDBJ databases">
        <title>Genome analysis of cellulolytic fungus Trichoderma lentiforme CFAM-422.</title>
        <authorList>
            <person name="Steindorff A.S."/>
            <person name="Formighieri E.F."/>
            <person name="Midorikawa G.E.O."/>
            <person name="Tamietti M.S."/>
            <person name="Ramos E.Z."/>
            <person name="Silva A.S."/>
            <person name="Bon E.P.S."/>
            <person name="Mendes T.D."/>
            <person name="Damaso M.C.T."/>
            <person name="Favaro L.C.L."/>
        </authorList>
    </citation>
    <scope>NUCLEOTIDE SEQUENCE [LARGE SCALE GENOMIC DNA]</scope>
    <source>
        <strain evidence="3 4">CFAM-422</strain>
    </source>
</reference>
<feature type="domain" description="Zn(2)-C6 fungal-type" evidence="2">
    <location>
        <begin position="27"/>
        <end position="57"/>
    </location>
</feature>
<dbReference type="InterPro" id="IPR036864">
    <property type="entry name" value="Zn2-C6_fun-type_DNA-bd_sf"/>
</dbReference>
<keyword evidence="4" id="KW-1185">Reference proteome</keyword>
<accession>A0A9P4XQC0</accession>
<dbReference type="SUPFAM" id="SSF57701">
    <property type="entry name" value="Zn2/Cys6 DNA-binding domain"/>
    <property type="match status" value="1"/>
</dbReference>
<dbReference type="AlphaFoldDB" id="A0A9P4XQC0"/>